<proteinExistence type="predicted"/>
<reference evidence="2 3" key="1">
    <citation type="journal article" date="2002" name="Nature">
        <title>Genome sequence and comparative analysis of the model rodent malaria parasite Plasmodium yoelii yoelii.</title>
        <authorList>
            <person name="Carlton J.M."/>
            <person name="Angiuoli S.V."/>
            <person name="Suh B.B."/>
            <person name="Kooij T.W."/>
            <person name="Pertea M."/>
            <person name="Silva J.C."/>
            <person name="Ermolaeva M.D."/>
            <person name="Allen J.E."/>
            <person name="Selengut J.D."/>
            <person name="Koo H.L."/>
            <person name="Peterson J.D."/>
            <person name="Pop M."/>
            <person name="Kosack D.S."/>
            <person name="Shumway M.F."/>
            <person name="Bidwell S.L."/>
            <person name="Shallom S.J."/>
            <person name="van Aken S.E."/>
            <person name="Riedmuller S.B."/>
            <person name="Feldblyum T.V."/>
            <person name="Cho J.K."/>
            <person name="Quackenbush J."/>
            <person name="Sedegah M."/>
            <person name="Shoaibi A."/>
            <person name="Cummings L.M."/>
            <person name="Florens L."/>
            <person name="Yates J.R."/>
            <person name="Raine J.D."/>
            <person name="Sinden R.E."/>
            <person name="Harris M.A."/>
            <person name="Cunningham D.A."/>
            <person name="Preiser P.R."/>
            <person name="Bergman L.W."/>
            <person name="Vaidya A.B."/>
            <person name="van Lin L.H."/>
            <person name="Janse C.J."/>
            <person name="Waters A.P."/>
            <person name="Smith H.O."/>
            <person name="White O.R."/>
            <person name="Salzberg S.L."/>
            <person name="Venter J.C."/>
            <person name="Fraser C.M."/>
            <person name="Hoffman S.L."/>
            <person name="Gardner M.J."/>
            <person name="Carucci D.J."/>
        </authorList>
    </citation>
    <scope>NUCLEOTIDE SEQUENCE [LARGE SCALE GENOMIC DNA]</scope>
    <source>
        <strain evidence="2 3">17XNL</strain>
    </source>
</reference>
<dbReference type="Proteomes" id="UP000008553">
    <property type="component" value="Unassembled WGS sequence"/>
</dbReference>
<sequence length="237" mass="27581">MLFETVFQKVGKKEGENGGEKEEVENGGEKEEVENGGEKEEVENGGEKEEVENDGEKEEVENDGEKEEVENDGENFENYVNCIVNKEENNKTILTSSNLDELKNIVHNIFIELNCVLNQNNPYLFNKKRNLTLILLLKNICQIIFINDPNILLFKNQFINNYMNEIITFKNKLDEKINTQQISININNFYKKIEKLIKFVHINDDINNSKNINTPHNFAKNKRPINDDMRNVKKVKV</sequence>
<dbReference type="STRING" id="73239.Q7RGE1"/>
<keyword evidence="3" id="KW-1185">Reference proteome</keyword>
<evidence type="ECO:0000256" key="1">
    <source>
        <dbReference type="SAM" id="MobiDB-lite"/>
    </source>
</evidence>
<gene>
    <name evidence="2" type="ORF">PY04406</name>
</gene>
<protein>
    <submittedName>
        <fullName evidence="2">Uncharacterized protein</fullName>
    </submittedName>
</protein>
<dbReference type="AlphaFoldDB" id="Q7RGE1"/>
<feature type="compositionally biased region" description="Acidic residues" evidence="1">
    <location>
        <begin position="22"/>
        <end position="72"/>
    </location>
</feature>
<comment type="caution">
    <text evidence="2">The sequence shown here is derived from an EMBL/GenBank/DDBJ whole genome shotgun (WGS) entry which is preliminary data.</text>
</comment>
<evidence type="ECO:0000313" key="2">
    <source>
        <dbReference type="EMBL" id="EAA16265.1"/>
    </source>
</evidence>
<organism evidence="2 3">
    <name type="scientific">Plasmodium yoelii yoelii</name>
    <dbReference type="NCBI Taxonomy" id="73239"/>
    <lineage>
        <taxon>Eukaryota</taxon>
        <taxon>Sar</taxon>
        <taxon>Alveolata</taxon>
        <taxon>Apicomplexa</taxon>
        <taxon>Aconoidasida</taxon>
        <taxon>Haemosporida</taxon>
        <taxon>Plasmodiidae</taxon>
        <taxon>Plasmodium</taxon>
        <taxon>Plasmodium (Vinckeia)</taxon>
    </lineage>
</organism>
<accession>Q7RGE1</accession>
<evidence type="ECO:0000313" key="3">
    <source>
        <dbReference type="Proteomes" id="UP000008553"/>
    </source>
</evidence>
<feature type="compositionally biased region" description="Basic and acidic residues" evidence="1">
    <location>
        <begin position="11"/>
        <end position="21"/>
    </location>
</feature>
<name>Q7RGE1_PLAYO</name>
<feature type="region of interest" description="Disordered" evidence="1">
    <location>
        <begin position="1"/>
        <end position="72"/>
    </location>
</feature>
<dbReference type="EMBL" id="AABL01001335">
    <property type="protein sequence ID" value="EAA16265.1"/>
    <property type="molecule type" value="Genomic_DNA"/>
</dbReference>
<dbReference type="PaxDb" id="73239-Q7RGE1"/>
<dbReference type="KEGG" id="pyo:PY17X_1454300"/>
<dbReference type="InParanoid" id="Q7RGE1"/>